<accession>A0ABV0CTP6</accession>
<evidence type="ECO:0000313" key="3">
    <source>
        <dbReference type="Proteomes" id="UP001405405"/>
    </source>
</evidence>
<protein>
    <submittedName>
        <fullName evidence="2">Uncharacterized protein</fullName>
    </submittedName>
</protein>
<gene>
    <name evidence="2" type="ORF">VA599_21495</name>
</gene>
<name>A0ABV0CTP6_9NEIS</name>
<evidence type="ECO:0000313" key="2">
    <source>
        <dbReference type="EMBL" id="MEN7433317.1"/>
    </source>
</evidence>
<keyword evidence="3" id="KW-1185">Reference proteome</keyword>
<sequence length="134" mass="14331">MNNAQRYMLIDQNSNVINVVMWDGGDGWQPPSGLQAIPSDNAGPGWTYKNGTFTPPTPPAPKALTAEQAWAIYQLQAQSALADSDKTILRCYEAGVSVPSPWASYRKALRNIISAGAGNASEPLPARPEYPAGT</sequence>
<comment type="caution">
    <text evidence="2">The sequence shown here is derived from an EMBL/GenBank/DDBJ whole genome shotgun (WGS) entry which is preliminary data.</text>
</comment>
<proteinExistence type="predicted"/>
<dbReference type="Proteomes" id="UP001405405">
    <property type="component" value="Unassembled WGS sequence"/>
</dbReference>
<dbReference type="EMBL" id="JAYFSJ010000020">
    <property type="protein sequence ID" value="MEN7433317.1"/>
    <property type="molecule type" value="Genomic_DNA"/>
</dbReference>
<feature type="region of interest" description="Disordered" evidence="1">
    <location>
        <begin position="37"/>
        <end position="61"/>
    </location>
</feature>
<organism evidence="2 3">
    <name type="scientific">Chromobacterium indicum</name>
    <dbReference type="NCBI Taxonomy" id="3110228"/>
    <lineage>
        <taxon>Bacteria</taxon>
        <taxon>Pseudomonadati</taxon>
        <taxon>Pseudomonadota</taxon>
        <taxon>Betaproteobacteria</taxon>
        <taxon>Neisseriales</taxon>
        <taxon>Chromobacteriaceae</taxon>
        <taxon>Chromobacterium</taxon>
    </lineage>
</organism>
<dbReference type="RefSeq" id="WP_346790551.1">
    <property type="nucleotide sequence ID" value="NZ_JAYFSJ010000020.1"/>
</dbReference>
<reference evidence="2 3" key="1">
    <citation type="submission" date="2023-12" db="EMBL/GenBank/DDBJ databases">
        <title>Chromobacterium sp. strain TRC.1.1.SA producing antimicrobial pigment.</title>
        <authorList>
            <person name="Verma N."/>
            <person name="Choksket S."/>
            <person name="Pinnaka A.K."/>
            <person name="Korpole S."/>
        </authorList>
    </citation>
    <scope>NUCLEOTIDE SEQUENCE [LARGE SCALE GENOMIC DNA]</scope>
    <source>
        <strain evidence="2 3">TRC1.1.SA</strain>
    </source>
</reference>
<evidence type="ECO:0000256" key="1">
    <source>
        <dbReference type="SAM" id="MobiDB-lite"/>
    </source>
</evidence>